<evidence type="ECO:0000256" key="2">
    <source>
        <dbReference type="ARBA" id="ARBA00004240"/>
    </source>
</evidence>
<keyword evidence="6" id="KW-0472">Membrane</keyword>
<organism evidence="7 8">
    <name type="scientific">Rhypophila decipiens</name>
    <dbReference type="NCBI Taxonomy" id="261697"/>
    <lineage>
        <taxon>Eukaryota</taxon>
        <taxon>Fungi</taxon>
        <taxon>Dikarya</taxon>
        <taxon>Ascomycota</taxon>
        <taxon>Pezizomycotina</taxon>
        <taxon>Sordariomycetes</taxon>
        <taxon>Sordariomycetidae</taxon>
        <taxon>Sordariales</taxon>
        <taxon>Naviculisporaceae</taxon>
        <taxon>Rhypophila</taxon>
    </lineage>
</organism>
<keyword evidence="5" id="KW-0496">Mitochondrion</keyword>
<dbReference type="AlphaFoldDB" id="A0AAN6Y4Z7"/>
<reference evidence="7" key="1">
    <citation type="journal article" date="2023" name="Mol. Phylogenet. Evol.">
        <title>Genome-scale phylogeny and comparative genomics of the fungal order Sordariales.</title>
        <authorList>
            <person name="Hensen N."/>
            <person name="Bonometti L."/>
            <person name="Westerberg I."/>
            <person name="Brannstrom I.O."/>
            <person name="Guillou S."/>
            <person name="Cros-Aarteil S."/>
            <person name="Calhoun S."/>
            <person name="Haridas S."/>
            <person name="Kuo A."/>
            <person name="Mondo S."/>
            <person name="Pangilinan J."/>
            <person name="Riley R."/>
            <person name="LaButti K."/>
            <person name="Andreopoulos B."/>
            <person name="Lipzen A."/>
            <person name="Chen C."/>
            <person name="Yan M."/>
            <person name="Daum C."/>
            <person name="Ng V."/>
            <person name="Clum A."/>
            <person name="Steindorff A."/>
            <person name="Ohm R.A."/>
            <person name="Martin F."/>
            <person name="Silar P."/>
            <person name="Natvig D.O."/>
            <person name="Lalanne C."/>
            <person name="Gautier V."/>
            <person name="Ament-Velasquez S.L."/>
            <person name="Kruys A."/>
            <person name="Hutchinson M.I."/>
            <person name="Powell A.J."/>
            <person name="Barry K."/>
            <person name="Miller A.N."/>
            <person name="Grigoriev I.V."/>
            <person name="Debuchy R."/>
            <person name="Gladieux P."/>
            <person name="Hiltunen Thoren M."/>
            <person name="Johannesson H."/>
        </authorList>
    </citation>
    <scope>NUCLEOTIDE SEQUENCE</scope>
    <source>
        <strain evidence="7">PSN293</strain>
    </source>
</reference>
<name>A0AAN6Y4Z7_9PEZI</name>
<dbReference type="InterPro" id="IPR029058">
    <property type="entry name" value="AB_hydrolase_fold"/>
</dbReference>
<comment type="caution">
    <text evidence="7">The sequence shown here is derived from an EMBL/GenBank/DDBJ whole genome shotgun (WGS) entry which is preliminary data.</text>
</comment>
<evidence type="ECO:0008006" key="9">
    <source>
        <dbReference type="Google" id="ProtNLM"/>
    </source>
</evidence>
<evidence type="ECO:0000256" key="4">
    <source>
        <dbReference type="ARBA" id="ARBA00022824"/>
    </source>
</evidence>
<gene>
    <name evidence="7" type="ORF">QBC37DRAFT_186794</name>
</gene>
<dbReference type="Proteomes" id="UP001301769">
    <property type="component" value="Unassembled WGS sequence"/>
</dbReference>
<dbReference type="InterPro" id="IPR052374">
    <property type="entry name" value="SERAC1"/>
</dbReference>
<evidence type="ECO:0000256" key="1">
    <source>
        <dbReference type="ARBA" id="ARBA00004173"/>
    </source>
</evidence>
<comment type="subcellular location">
    <subcellularLocation>
        <location evidence="2">Endoplasmic reticulum</location>
    </subcellularLocation>
    <subcellularLocation>
        <location evidence="3">Membrane</location>
    </subcellularLocation>
    <subcellularLocation>
        <location evidence="1">Mitochondrion</location>
    </subcellularLocation>
</comment>
<dbReference type="EMBL" id="MU858121">
    <property type="protein sequence ID" value="KAK4212763.1"/>
    <property type="molecule type" value="Genomic_DNA"/>
</dbReference>
<dbReference type="Gene3D" id="3.40.50.1820">
    <property type="entry name" value="alpha/beta hydrolase"/>
    <property type="match status" value="1"/>
</dbReference>
<protein>
    <recommendedName>
        <fullName evidence="9">DUF676 domain-containing protein</fullName>
    </recommendedName>
</protein>
<dbReference type="PANTHER" id="PTHR48182:SF2">
    <property type="entry name" value="PROTEIN SERAC1"/>
    <property type="match status" value="1"/>
</dbReference>
<dbReference type="GO" id="GO:0005739">
    <property type="term" value="C:mitochondrion"/>
    <property type="evidence" value="ECO:0007669"/>
    <property type="project" value="UniProtKB-SubCell"/>
</dbReference>
<evidence type="ECO:0000256" key="6">
    <source>
        <dbReference type="ARBA" id="ARBA00023136"/>
    </source>
</evidence>
<dbReference type="PANTHER" id="PTHR48182">
    <property type="entry name" value="PROTEIN SERAC1"/>
    <property type="match status" value="1"/>
</dbReference>
<sequence length="465" mass="51881">MPQSIALEGLTILDGGLPGASVVDFVFLHGLNGSPKGTWTYQNGNDDVPDGFFWPGQLLVDIPGCRVMTFGYNALFERALVQNTATINDIALTLVSQLIANRRGPDYVDRPLVLISHSLGGLVIKRALWNIHHDRSSGKTPTPRRIKEQNAIYDSVAGIVFMGTPHSGSHVTNAARVKVLKAIARATFTKVPENLINALSAHSFELQELSRNFENTTIFSQHIIEICTYYETKTQKFLGEEVVPLEMTVLHYQNERTEPIPNEHTKMIKFESANDNLYKSVCDRLKEMATDGIEARTARQVTYRILQVPGTVHRVEASRFLSTCGDSVLGQSSNIRVHSLASRVGQAPSSKIATVTFVQVPRILLEHRKSKQRHWSIPFEHEGCHKAITVDVQGTFHGFTFLNDVQPDEHCLDIIALPSLGYDPFRSWQDMAASDASMWLRDQLPELVPGSQVALYGYDIDFESQ</sequence>
<dbReference type="GO" id="GO:0005783">
    <property type="term" value="C:endoplasmic reticulum"/>
    <property type="evidence" value="ECO:0007669"/>
    <property type="project" value="UniProtKB-SubCell"/>
</dbReference>
<keyword evidence="8" id="KW-1185">Reference proteome</keyword>
<proteinExistence type="predicted"/>
<evidence type="ECO:0000313" key="8">
    <source>
        <dbReference type="Proteomes" id="UP001301769"/>
    </source>
</evidence>
<dbReference type="GO" id="GO:0016020">
    <property type="term" value="C:membrane"/>
    <property type="evidence" value="ECO:0007669"/>
    <property type="project" value="UniProtKB-SubCell"/>
</dbReference>
<dbReference type="SUPFAM" id="SSF53474">
    <property type="entry name" value="alpha/beta-Hydrolases"/>
    <property type="match status" value="1"/>
</dbReference>
<evidence type="ECO:0000313" key="7">
    <source>
        <dbReference type="EMBL" id="KAK4212763.1"/>
    </source>
</evidence>
<keyword evidence="4" id="KW-0256">Endoplasmic reticulum</keyword>
<evidence type="ECO:0000256" key="3">
    <source>
        <dbReference type="ARBA" id="ARBA00004370"/>
    </source>
</evidence>
<reference evidence="7" key="2">
    <citation type="submission" date="2023-05" db="EMBL/GenBank/DDBJ databases">
        <authorList>
            <consortium name="Lawrence Berkeley National Laboratory"/>
            <person name="Steindorff A."/>
            <person name="Hensen N."/>
            <person name="Bonometti L."/>
            <person name="Westerberg I."/>
            <person name="Brannstrom I.O."/>
            <person name="Guillou S."/>
            <person name="Cros-Aarteil S."/>
            <person name="Calhoun S."/>
            <person name="Haridas S."/>
            <person name="Kuo A."/>
            <person name="Mondo S."/>
            <person name="Pangilinan J."/>
            <person name="Riley R."/>
            <person name="Labutti K."/>
            <person name="Andreopoulos B."/>
            <person name="Lipzen A."/>
            <person name="Chen C."/>
            <person name="Yanf M."/>
            <person name="Daum C."/>
            <person name="Ng V."/>
            <person name="Clum A."/>
            <person name="Ohm R."/>
            <person name="Martin F."/>
            <person name="Silar P."/>
            <person name="Natvig D."/>
            <person name="Lalanne C."/>
            <person name="Gautier V."/>
            <person name="Ament-Velasquez S.L."/>
            <person name="Kruys A."/>
            <person name="Hutchinson M.I."/>
            <person name="Powell A.J."/>
            <person name="Barry K."/>
            <person name="Miller A.N."/>
            <person name="Grigoriev I.V."/>
            <person name="Debuchy R."/>
            <person name="Gladieux P."/>
            <person name="Thoren M.H."/>
            <person name="Johannesson H."/>
        </authorList>
    </citation>
    <scope>NUCLEOTIDE SEQUENCE</scope>
    <source>
        <strain evidence="7">PSN293</strain>
    </source>
</reference>
<accession>A0AAN6Y4Z7</accession>
<evidence type="ECO:0000256" key="5">
    <source>
        <dbReference type="ARBA" id="ARBA00023128"/>
    </source>
</evidence>